<dbReference type="GO" id="GO:0009234">
    <property type="term" value="P:menaquinone biosynthetic process"/>
    <property type="evidence" value="ECO:0007669"/>
    <property type="project" value="UniProtKB-UniRule"/>
</dbReference>
<keyword evidence="2 4" id="KW-0474">Menaquinone biosynthesis</keyword>
<evidence type="ECO:0000256" key="1">
    <source>
        <dbReference type="ARBA" id="ARBA00004863"/>
    </source>
</evidence>
<reference evidence="5" key="1">
    <citation type="submission" date="2023-07" db="EMBL/GenBank/DDBJ databases">
        <authorList>
            <person name="Ivanov I."/>
            <person name="Teneva D."/>
            <person name="Stoikov I."/>
        </authorList>
    </citation>
    <scope>NUCLEOTIDE SEQUENCE</scope>
    <source>
        <strain evidence="5">4475</strain>
    </source>
</reference>
<evidence type="ECO:0000256" key="4">
    <source>
        <dbReference type="HAMAP-Rule" id="MF_00995"/>
    </source>
</evidence>
<evidence type="ECO:0000256" key="3">
    <source>
        <dbReference type="ARBA" id="ARBA00023239"/>
    </source>
</evidence>
<dbReference type="Proteomes" id="UP001189619">
    <property type="component" value="Chromosome"/>
</dbReference>
<protein>
    <recommendedName>
        <fullName evidence="4">Chorismate dehydratase</fullName>
        <ecNumber evidence="4">4.2.1.151</ecNumber>
    </recommendedName>
    <alternativeName>
        <fullName evidence="4">Menaquinone biosynthetic enzyme MqnA</fullName>
    </alternativeName>
</protein>
<dbReference type="SUPFAM" id="SSF53850">
    <property type="entry name" value="Periplasmic binding protein-like II"/>
    <property type="match status" value="1"/>
</dbReference>
<organism evidence="5 6">
    <name type="scientific">Brevibacillus aydinogluensis</name>
    <dbReference type="NCBI Taxonomy" id="927786"/>
    <lineage>
        <taxon>Bacteria</taxon>
        <taxon>Bacillati</taxon>
        <taxon>Bacillota</taxon>
        <taxon>Bacilli</taxon>
        <taxon>Bacillales</taxon>
        <taxon>Paenibacillaceae</taxon>
        <taxon>Brevibacillus</taxon>
    </lineage>
</organism>
<dbReference type="CDD" id="cd13634">
    <property type="entry name" value="PBP2_Sco4506"/>
    <property type="match status" value="1"/>
</dbReference>
<name>A0AA48RCG3_9BACL</name>
<keyword evidence="6" id="KW-1185">Reference proteome</keyword>
<dbReference type="Pfam" id="PF02621">
    <property type="entry name" value="VitK2_biosynth"/>
    <property type="match status" value="1"/>
</dbReference>
<evidence type="ECO:0000313" key="5">
    <source>
        <dbReference type="EMBL" id="CAJ1002848.1"/>
    </source>
</evidence>
<dbReference type="InterPro" id="IPR003773">
    <property type="entry name" value="Menaquinone_biosynth"/>
</dbReference>
<dbReference type="PANTHER" id="PTHR37690:SF1">
    <property type="entry name" value="CHORISMATE DEHYDRATASE"/>
    <property type="match status" value="1"/>
</dbReference>
<accession>A0AA48RCG3</accession>
<dbReference type="EC" id="4.2.1.151" evidence="4"/>
<comment type="similarity">
    <text evidence="4">Belongs to the MqnA/MqnD family. MqnA subfamily.</text>
</comment>
<proteinExistence type="inferred from homology"/>
<dbReference type="EMBL" id="OY569118">
    <property type="protein sequence ID" value="CAJ1002848.1"/>
    <property type="molecule type" value="Genomic_DNA"/>
</dbReference>
<comment type="catalytic activity">
    <reaction evidence="4">
        <text>chorismate = 3-[(1-carboxyvinyl)-oxy]benzoate + H2O</text>
        <dbReference type="Rhea" id="RHEA:40051"/>
        <dbReference type="ChEBI" id="CHEBI:15377"/>
        <dbReference type="ChEBI" id="CHEBI:29748"/>
        <dbReference type="ChEBI" id="CHEBI:76981"/>
        <dbReference type="EC" id="4.2.1.151"/>
    </reaction>
</comment>
<evidence type="ECO:0000313" key="6">
    <source>
        <dbReference type="Proteomes" id="UP001189619"/>
    </source>
</evidence>
<keyword evidence="3 4" id="KW-0456">Lyase</keyword>
<dbReference type="AlphaFoldDB" id="A0AA48RCG3"/>
<dbReference type="GO" id="GO:0016836">
    <property type="term" value="F:hydro-lyase activity"/>
    <property type="evidence" value="ECO:0007669"/>
    <property type="project" value="UniProtKB-UniRule"/>
</dbReference>
<dbReference type="HAMAP" id="MF_00995">
    <property type="entry name" value="MqnA"/>
    <property type="match status" value="1"/>
</dbReference>
<gene>
    <name evidence="4" type="primary">mqnA</name>
    <name evidence="5" type="ORF">BSPP4475_11015</name>
</gene>
<dbReference type="RefSeq" id="WP_171564982.1">
    <property type="nucleotide sequence ID" value="NZ_JAUSVZ010000004.1"/>
</dbReference>
<dbReference type="PANTHER" id="PTHR37690">
    <property type="entry name" value="CHORISMATE DEHYDRATASE"/>
    <property type="match status" value="1"/>
</dbReference>
<comment type="pathway">
    <text evidence="1 4">Quinol/quinone metabolism; menaquinone biosynthesis.</text>
</comment>
<comment type="function">
    <text evidence="4">Catalyzes the dehydration of chorismate into 3-[(1-carboxyvinyl)oxy]benzoate, a step in the biosynthesis of menaquinone (MK, vitamin K2).</text>
</comment>
<evidence type="ECO:0000256" key="2">
    <source>
        <dbReference type="ARBA" id="ARBA00022428"/>
    </source>
</evidence>
<sequence>MQKSLRIGQILYTNVLPVYFHFDKERFNGRIEFVRQVPAKLNQALACGEIDLGVISSFSYAEHASRYLALADLSVSAKGRVGSIFLFSKRPIEALDGARIALTNTSATSVNLLKIILQTFYGLHVTYVTQEPVLAEMLRDADGALLIGDDAILAKLQGGPYHVYDLGELWHRFTGYTMTFALWAVRKEVIGEHADLLREVHEAFLASKEKTRQNLIPLVDYVNGQLGGGKELWYQYFRGLMHDFRDEHRTGLEYYYRCAAELGLLPAPVTVSVWEHPGCQSHITLTK</sequence>
<dbReference type="Gene3D" id="3.40.190.10">
    <property type="entry name" value="Periplasmic binding protein-like II"/>
    <property type="match status" value="2"/>
</dbReference>
<dbReference type="KEGG" id="bayd:BSPP4475_11015"/>
<dbReference type="InterPro" id="IPR030868">
    <property type="entry name" value="MqnA"/>
</dbReference>